<proteinExistence type="predicted"/>
<organism evidence="1">
    <name type="scientific">Rhizophora mucronata</name>
    <name type="common">Asiatic mangrove</name>
    <dbReference type="NCBI Taxonomy" id="61149"/>
    <lineage>
        <taxon>Eukaryota</taxon>
        <taxon>Viridiplantae</taxon>
        <taxon>Streptophyta</taxon>
        <taxon>Embryophyta</taxon>
        <taxon>Tracheophyta</taxon>
        <taxon>Spermatophyta</taxon>
        <taxon>Magnoliopsida</taxon>
        <taxon>eudicotyledons</taxon>
        <taxon>Gunneridae</taxon>
        <taxon>Pentapetalae</taxon>
        <taxon>rosids</taxon>
        <taxon>fabids</taxon>
        <taxon>Malpighiales</taxon>
        <taxon>Rhizophoraceae</taxon>
        <taxon>Rhizophora</taxon>
    </lineage>
</organism>
<protein>
    <submittedName>
        <fullName evidence="1">Histidinol dehydrogenaseic-like isoform X3</fullName>
    </submittedName>
</protein>
<dbReference type="AlphaFoldDB" id="A0A2P2LML5"/>
<dbReference type="EMBL" id="GGEC01038721">
    <property type="protein sequence ID" value="MBX19205.1"/>
    <property type="molecule type" value="Transcribed_RNA"/>
</dbReference>
<name>A0A2P2LML5_RHIMU</name>
<accession>A0A2P2LML5</accession>
<sequence length="51" mass="6097">MFRFKLRSCESITTTTTTAFFNQINQNPHLHNAHTQASIYDNKYKTKFWLT</sequence>
<reference evidence="1" key="1">
    <citation type="submission" date="2018-02" db="EMBL/GenBank/DDBJ databases">
        <title>Rhizophora mucronata_Transcriptome.</title>
        <authorList>
            <person name="Meera S.P."/>
            <person name="Sreeshan A."/>
            <person name="Augustine A."/>
        </authorList>
    </citation>
    <scope>NUCLEOTIDE SEQUENCE</scope>
    <source>
        <tissue evidence="1">Leaf</tissue>
    </source>
</reference>
<evidence type="ECO:0000313" key="1">
    <source>
        <dbReference type="EMBL" id="MBX19205.1"/>
    </source>
</evidence>